<keyword evidence="5" id="KW-1185">Reference proteome</keyword>
<evidence type="ECO:0000256" key="3">
    <source>
        <dbReference type="ARBA" id="ARBA00022842"/>
    </source>
</evidence>
<keyword evidence="3" id="KW-0460">Magnesium</keyword>
<dbReference type="Gene3D" id="1.20.120.1600">
    <property type="match status" value="1"/>
</dbReference>
<accession>A0A8J3BPN4</accession>
<evidence type="ECO:0000256" key="1">
    <source>
        <dbReference type="ARBA" id="ARBA00001946"/>
    </source>
</evidence>
<dbReference type="SFLD" id="SFLDG01129">
    <property type="entry name" value="C1.5:_HAD__Beta-PGM__Phosphata"/>
    <property type="match status" value="1"/>
</dbReference>
<dbReference type="Gene3D" id="3.40.50.1000">
    <property type="entry name" value="HAD superfamily/HAD-like"/>
    <property type="match status" value="1"/>
</dbReference>
<dbReference type="GO" id="GO:0016787">
    <property type="term" value="F:hydrolase activity"/>
    <property type="evidence" value="ECO:0007669"/>
    <property type="project" value="UniProtKB-KW"/>
</dbReference>
<dbReference type="InterPro" id="IPR006439">
    <property type="entry name" value="HAD-SF_hydro_IA"/>
</dbReference>
<evidence type="ECO:0000313" key="5">
    <source>
        <dbReference type="Proteomes" id="UP000662200"/>
    </source>
</evidence>
<dbReference type="NCBIfam" id="TIGR01549">
    <property type="entry name" value="HAD-SF-IA-v1"/>
    <property type="match status" value="1"/>
</dbReference>
<dbReference type="InterPro" id="IPR036412">
    <property type="entry name" value="HAD-like_sf"/>
</dbReference>
<dbReference type="RefSeq" id="WP_189114231.1">
    <property type="nucleotide sequence ID" value="NZ_BMQC01000007.1"/>
</dbReference>
<evidence type="ECO:0000256" key="2">
    <source>
        <dbReference type="ARBA" id="ARBA00022801"/>
    </source>
</evidence>
<dbReference type="SFLD" id="SFLDS00003">
    <property type="entry name" value="Haloacid_Dehalogenase"/>
    <property type="match status" value="1"/>
</dbReference>
<dbReference type="AlphaFoldDB" id="A0A8J3BPN4"/>
<dbReference type="SUPFAM" id="SSF56784">
    <property type="entry name" value="HAD-like"/>
    <property type="match status" value="1"/>
</dbReference>
<name>A0A8J3BPN4_9ACTN</name>
<comment type="caution">
    <text evidence="4">The sequence shown here is derived from an EMBL/GenBank/DDBJ whole genome shotgun (WGS) entry which is preliminary data.</text>
</comment>
<dbReference type="InterPro" id="IPR023214">
    <property type="entry name" value="HAD_sf"/>
</dbReference>
<comment type="cofactor">
    <cofactor evidence="1">
        <name>Mg(2+)</name>
        <dbReference type="ChEBI" id="CHEBI:18420"/>
    </cofactor>
</comment>
<dbReference type="Pfam" id="PF00702">
    <property type="entry name" value="Hydrolase"/>
    <property type="match status" value="1"/>
</dbReference>
<proteinExistence type="predicted"/>
<dbReference type="InterPro" id="IPR051400">
    <property type="entry name" value="HAD-like_hydrolase"/>
</dbReference>
<dbReference type="EMBL" id="BMQC01000007">
    <property type="protein sequence ID" value="GGK29280.1"/>
    <property type="molecule type" value="Genomic_DNA"/>
</dbReference>
<reference evidence="4" key="2">
    <citation type="submission" date="2020-09" db="EMBL/GenBank/DDBJ databases">
        <authorList>
            <person name="Sun Q."/>
            <person name="Ohkuma M."/>
        </authorList>
    </citation>
    <scope>NUCLEOTIDE SEQUENCE</scope>
    <source>
        <strain evidence="4">JCM 3091</strain>
    </source>
</reference>
<dbReference type="Proteomes" id="UP000662200">
    <property type="component" value="Unassembled WGS sequence"/>
</dbReference>
<evidence type="ECO:0000313" key="4">
    <source>
        <dbReference type="EMBL" id="GGK29280.1"/>
    </source>
</evidence>
<gene>
    <name evidence="4" type="ORF">GCM10010124_22560</name>
</gene>
<reference evidence="4" key="1">
    <citation type="journal article" date="2014" name="Int. J. Syst. Evol. Microbiol.">
        <title>Complete genome sequence of Corynebacterium casei LMG S-19264T (=DSM 44701T), isolated from a smear-ripened cheese.</title>
        <authorList>
            <consortium name="US DOE Joint Genome Institute (JGI-PGF)"/>
            <person name="Walter F."/>
            <person name="Albersmeier A."/>
            <person name="Kalinowski J."/>
            <person name="Ruckert C."/>
        </authorList>
    </citation>
    <scope>NUCLEOTIDE SEQUENCE</scope>
    <source>
        <strain evidence="4">JCM 3091</strain>
    </source>
</reference>
<organism evidence="4 5">
    <name type="scientific">Pilimelia terevasa</name>
    <dbReference type="NCBI Taxonomy" id="53372"/>
    <lineage>
        <taxon>Bacteria</taxon>
        <taxon>Bacillati</taxon>
        <taxon>Actinomycetota</taxon>
        <taxon>Actinomycetes</taxon>
        <taxon>Micromonosporales</taxon>
        <taxon>Micromonosporaceae</taxon>
        <taxon>Pilimelia</taxon>
    </lineage>
</organism>
<dbReference type="PRINTS" id="PR00413">
    <property type="entry name" value="HADHALOGNASE"/>
</dbReference>
<sequence length="230" mass="24462">MNRIRAVVFDADGTLLDLLPGIRGAESAVVAHAAALGLALSAADLAADARAEWAVRHGEPPWQIRRHALRRSLERVGRADLLDEVTDVYFAHRLRLTRPYPEVPGALAALRERYVLGYATNGNSRAYRCGLADQFGFELYAHINGLPPKPSPAFFAAVLAAAGGPDPASVLYVGDEWAYDIAPARDAGLRTAWLRRTAPASVADPAAPPEAAADLLLTSLAELPAALRGG</sequence>
<protein>
    <submittedName>
        <fullName evidence="4">Uncharacterized protein</fullName>
    </submittedName>
</protein>
<dbReference type="GO" id="GO:0044281">
    <property type="term" value="P:small molecule metabolic process"/>
    <property type="evidence" value="ECO:0007669"/>
    <property type="project" value="UniProtKB-ARBA"/>
</dbReference>
<keyword evidence="2" id="KW-0378">Hydrolase</keyword>
<dbReference type="PANTHER" id="PTHR46470">
    <property type="entry name" value="N-ACYLNEURAMINATE-9-PHOSPHATASE"/>
    <property type="match status" value="1"/>
</dbReference>